<proteinExistence type="predicted"/>
<feature type="region of interest" description="Disordered" evidence="1">
    <location>
        <begin position="74"/>
        <end position="105"/>
    </location>
</feature>
<dbReference type="AlphaFoldDB" id="A0A9W8JT41"/>
<name>A0A9W8JT41_9AGAR</name>
<organism evidence="2 3">
    <name type="scientific">Agrocybe chaxingu</name>
    <dbReference type="NCBI Taxonomy" id="84603"/>
    <lineage>
        <taxon>Eukaryota</taxon>
        <taxon>Fungi</taxon>
        <taxon>Dikarya</taxon>
        <taxon>Basidiomycota</taxon>
        <taxon>Agaricomycotina</taxon>
        <taxon>Agaricomycetes</taxon>
        <taxon>Agaricomycetidae</taxon>
        <taxon>Agaricales</taxon>
        <taxon>Agaricineae</taxon>
        <taxon>Strophariaceae</taxon>
        <taxon>Agrocybe</taxon>
    </lineage>
</organism>
<reference evidence="2" key="1">
    <citation type="submission" date="2022-07" db="EMBL/GenBank/DDBJ databases">
        <title>Genome Sequence of Agrocybe chaxingu.</title>
        <authorList>
            <person name="Buettner E."/>
        </authorList>
    </citation>
    <scope>NUCLEOTIDE SEQUENCE</scope>
    <source>
        <strain evidence="2">MP-N11</strain>
    </source>
</reference>
<evidence type="ECO:0000313" key="3">
    <source>
        <dbReference type="Proteomes" id="UP001148786"/>
    </source>
</evidence>
<accession>A0A9W8JT41</accession>
<evidence type="ECO:0000313" key="2">
    <source>
        <dbReference type="EMBL" id="KAJ3501025.1"/>
    </source>
</evidence>
<feature type="region of interest" description="Disordered" evidence="1">
    <location>
        <begin position="28"/>
        <end position="60"/>
    </location>
</feature>
<sequence length="105" mass="12490">MAPKAESQAKKTHDRDYKRLYYIANAESERQKARERARRRLETETAENAARRRRLHREAQARYRETNQVYLKTLAQKKRREQKSKIGQELGQSTDFREGGTHATE</sequence>
<gene>
    <name evidence="2" type="ORF">NLJ89_g9527</name>
</gene>
<protein>
    <submittedName>
        <fullName evidence="2">Uncharacterized protein</fullName>
    </submittedName>
</protein>
<dbReference type="EMBL" id="JANKHO010001503">
    <property type="protein sequence ID" value="KAJ3501025.1"/>
    <property type="molecule type" value="Genomic_DNA"/>
</dbReference>
<feature type="compositionally biased region" description="Basic and acidic residues" evidence="1">
    <location>
        <begin position="95"/>
        <end position="105"/>
    </location>
</feature>
<keyword evidence="3" id="KW-1185">Reference proteome</keyword>
<comment type="caution">
    <text evidence="2">The sequence shown here is derived from an EMBL/GenBank/DDBJ whole genome shotgun (WGS) entry which is preliminary data.</text>
</comment>
<evidence type="ECO:0000256" key="1">
    <source>
        <dbReference type="SAM" id="MobiDB-lite"/>
    </source>
</evidence>
<dbReference type="Proteomes" id="UP001148786">
    <property type="component" value="Unassembled WGS sequence"/>
</dbReference>